<dbReference type="Gene3D" id="3.30.450.40">
    <property type="match status" value="1"/>
</dbReference>
<dbReference type="Gene3D" id="1.10.10.60">
    <property type="entry name" value="Homeodomain-like"/>
    <property type="match status" value="1"/>
</dbReference>
<dbReference type="PRINTS" id="PR01590">
    <property type="entry name" value="HTHFIS"/>
</dbReference>
<dbReference type="PANTHER" id="PTHR32071">
    <property type="entry name" value="TRANSCRIPTIONAL REGULATORY PROTEIN"/>
    <property type="match status" value="1"/>
</dbReference>
<dbReference type="EMBL" id="FNSA01000003">
    <property type="protein sequence ID" value="SED17940.1"/>
    <property type="molecule type" value="Genomic_DNA"/>
</dbReference>
<reference evidence="9" key="1">
    <citation type="submission" date="2016-10" db="EMBL/GenBank/DDBJ databases">
        <authorList>
            <person name="Varghese N."/>
            <person name="Submissions S."/>
        </authorList>
    </citation>
    <scope>NUCLEOTIDE SEQUENCE [LARGE SCALE GENOMIC DNA]</scope>
    <source>
        <strain evidence="9">DSM 44234</strain>
    </source>
</reference>
<dbReference type="Pfam" id="PF02954">
    <property type="entry name" value="HTH_8"/>
    <property type="match status" value="1"/>
</dbReference>
<evidence type="ECO:0000313" key="9">
    <source>
        <dbReference type="Proteomes" id="UP000182241"/>
    </source>
</evidence>
<dbReference type="InterPro" id="IPR009057">
    <property type="entry name" value="Homeodomain-like_sf"/>
</dbReference>
<dbReference type="InterPro" id="IPR058031">
    <property type="entry name" value="AAA_lid_NorR"/>
</dbReference>
<dbReference type="GO" id="GO:0006355">
    <property type="term" value="P:regulation of DNA-templated transcription"/>
    <property type="evidence" value="ECO:0007669"/>
    <property type="project" value="InterPro"/>
</dbReference>
<keyword evidence="5" id="KW-0804">Transcription</keyword>
<feature type="region of interest" description="Disordered" evidence="6">
    <location>
        <begin position="280"/>
        <end position="306"/>
    </location>
</feature>
<dbReference type="STRING" id="57704.SAMN04489793_4207"/>
<feature type="domain" description="Sigma-54 factor interaction" evidence="7">
    <location>
        <begin position="404"/>
        <end position="462"/>
    </location>
</feature>
<proteinExistence type="predicted"/>
<keyword evidence="1" id="KW-0547">Nucleotide-binding</keyword>
<dbReference type="SUPFAM" id="SSF46689">
    <property type="entry name" value="Homeodomain-like"/>
    <property type="match status" value="1"/>
</dbReference>
<gene>
    <name evidence="8" type="ORF">SAMN04489793_4207</name>
</gene>
<dbReference type="PANTHER" id="PTHR32071:SF117">
    <property type="entry name" value="PTS-DEPENDENT DIHYDROXYACETONE KINASE OPERON REGULATORY PROTEIN-RELATED"/>
    <property type="match status" value="1"/>
</dbReference>
<name>A0A1H4YLB7_TSUTY</name>
<accession>A0A1H4YLB7</accession>
<dbReference type="InterPro" id="IPR029016">
    <property type="entry name" value="GAF-like_dom_sf"/>
</dbReference>
<evidence type="ECO:0000256" key="1">
    <source>
        <dbReference type="ARBA" id="ARBA00022741"/>
    </source>
</evidence>
<dbReference type="InterPro" id="IPR002197">
    <property type="entry name" value="HTH_Fis"/>
</dbReference>
<dbReference type="Proteomes" id="UP000182241">
    <property type="component" value="Unassembled WGS sequence"/>
</dbReference>
<keyword evidence="4" id="KW-0238">DNA-binding</keyword>
<evidence type="ECO:0000313" key="8">
    <source>
        <dbReference type="EMBL" id="SED17940.1"/>
    </source>
</evidence>
<dbReference type="InterPro" id="IPR027417">
    <property type="entry name" value="P-loop_NTPase"/>
</dbReference>
<keyword evidence="9" id="KW-1185">Reference proteome</keyword>
<dbReference type="Pfam" id="PF25601">
    <property type="entry name" value="AAA_lid_14"/>
    <property type="match status" value="1"/>
</dbReference>
<evidence type="ECO:0000256" key="2">
    <source>
        <dbReference type="ARBA" id="ARBA00022840"/>
    </source>
</evidence>
<protein>
    <submittedName>
        <fullName evidence="8">Transcriptional regulator of acetoin/glycerol metabolism</fullName>
    </submittedName>
</protein>
<keyword evidence="3" id="KW-0805">Transcription regulation</keyword>
<evidence type="ECO:0000256" key="3">
    <source>
        <dbReference type="ARBA" id="ARBA00023015"/>
    </source>
</evidence>
<dbReference type="AlphaFoldDB" id="A0A1H4YLB7"/>
<dbReference type="GO" id="GO:0043565">
    <property type="term" value="F:sequence-specific DNA binding"/>
    <property type="evidence" value="ECO:0007669"/>
    <property type="project" value="InterPro"/>
</dbReference>
<dbReference type="InterPro" id="IPR002078">
    <property type="entry name" value="Sigma_54_int"/>
</dbReference>
<sequence length="537" mass="55367">MGVETSPHRPVIAASWLRSDRAGLRPDAHPDPEIGAIEAADTLLDAARPVLARAATALSGSNTALLLVDHRSRLVSRVTADLTLERRLEGLGAIAGAAFGEGEMGTTALGTPLEVRGDVAINGAEHYLEQFRTLSCFGRPIIHPATRRLAGVICMAEIADRINPLSIPLVRGLVDDISGRLLDRSHASHRAVIAAYQRAARRRDVAVAAIGDDLQLTNAAAAQLLAPGDFGTLRLLLADGAPRTAVLTLVSGVVADVAVSRPDGAPHAAVFRLRPRPDGPSAPVIAPRPATAPTVAVSGEPGTGRSTRAMTCVAEDAHTVLDVAGAILAGREPDIPALLRACREAGRGLVVDGADLLDERSALLLHAAVAAPAGPGVSVVVVTGPAESLSPAVGALVACCRRRIVLPPLRERATEIASLGHGIVAAVDPRLELGADAADALLSQEWPGNLAELSMVLTEAAGAVLARGGRTVTAADLPAEYRGSTRAARLRGMEQAERQAILAALAAADGNKSRAATALGISRTTLYARIRALGIRG</sequence>
<keyword evidence="2" id="KW-0067">ATP-binding</keyword>
<organism evidence="8 9">
    <name type="scientific">Tsukamurella tyrosinosolvens</name>
    <dbReference type="NCBI Taxonomy" id="57704"/>
    <lineage>
        <taxon>Bacteria</taxon>
        <taxon>Bacillati</taxon>
        <taxon>Actinomycetota</taxon>
        <taxon>Actinomycetes</taxon>
        <taxon>Mycobacteriales</taxon>
        <taxon>Tsukamurellaceae</taxon>
        <taxon>Tsukamurella</taxon>
    </lineage>
</organism>
<dbReference type="Gene3D" id="1.10.8.60">
    <property type="match status" value="1"/>
</dbReference>
<evidence type="ECO:0000256" key="5">
    <source>
        <dbReference type="ARBA" id="ARBA00023163"/>
    </source>
</evidence>
<dbReference type="PROSITE" id="PS50045">
    <property type="entry name" value="SIGMA54_INTERACT_4"/>
    <property type="match status" value="1"/>
</dbReference>
<dbReference type="GO" id="GO:0005524">
    <property type="term" value="F:ATP binding"/>
    <property type="evidence" value="ECO:0007669"/>
    <property type="project" value="UniProtKB-KW"/>
</dbReference>
<dbReference type="SUPFAM" id="SSF52540">
    <property type="entry name" value="P-loop containing nucleoside triphosphate hydrolases"/>
    <property type="match status" value="1"/>
</dbReference>
<evidence type="ECO:0000256" key="4">
    <source>
        <dbReference type="ARBA" id="ARBA00023125"/>
    </source>
</evidence>
<evidence type="ECO:0000259" key="7">
    <source>
        <dbReference type="PROSITE" id="PS50045"/>
    </source>
</evidence>
<feature type="compositionally biased region" description="Low complexity" evidence="6">
    <location>
        <begin position="282"/>
        <end position="297"/>
    </location>
</feature>
<evidence type="ECO:0000256" key="6">
    <source>
        <dbReference type="SAM" id="MobiDB-lite"/>
    </source>
</evidence>